<organism evidence="1 2">
    <name type="scientific">Sphaerisporangium rufum</name>
    <dbReference type="NCBI Taxonomy" id="1381558"/>
    <lineage>
        <taxon>Bacteria</taxon>
        <taxon>Bacillati</taxon>
        <taxon>Actinomycetota</taxon>
        <taxon>Actinomycetes</taxon>
        <taxon>Streptosporangiales</taxon>
        <taxon>Streptosporangiaceae</taxon>
        <taxon>Sphaerisporangium</taxon>
    </lineage>
</organism>
<evidence type="ECO:0008006" key="3">
    <source>
        <dbReference type="Google" id="ProtNLM"/>
    </source>
</evidence>
<dbReference type="AlphaFoldDB" id="A0A919R3T8"/>
<dbReference type="RefSeq" id="WP_203988777.1">
    <property type="nucleotide sequence ID" value="NZ_BOOU01000054.1"/>
</dbReference>
<proteinExistence type="predicted"/>
<sequence>MIARIWRATATREGAAAYHRHFTTSVLPELRGLDGHRGAYLLNHDRDGHVDIEVITLWASMDAVRGFASPDVDTAVVEPAAQAVLAGYDTTVTHHTVVSATTRS</sequence>
<name>A0A919R3T8_9ACTN</name>
<gene>
    <name evidence="1" type="ORF">Sru01_40360</name>
</gene>
<dbReference type="Proteomes" id="UP000655287">
    <property type="component" value="Unassembled WGS sequence"/>
</dbReference>
<evidence type="ECO:0000313" key="1">
    <source>
        <dbReference type="EMBL" id="GII79054.1"/>
    </source>
</evidence>
<reference evidence="1" key="1">
    <citation type="submission" date="2021-01" db="EMBL/GenBank/DDBJ databases">
        <title>Whole genome shotgun sequence of Sphaerisporangium rufum NBRC 109079.</title>
        <authorList>
            <person name="Komaki H."/>
            <person name="Tamura T."/>
        </authorList>
    </citation>
    <scope>NUCLEOTIDE SEQUENCE</scope>
    <source>
        <strain evidence="1">NBRC 109079</strain>
    </source>
</reference>
<accession>A0A919R3T8</accession>
<dbReference type="InterPro" id="IPR011008">
    <property type="entry name" value="Dimeric_a/b-barrel"/>
</dbReference>
<evidence type="ECO:0000313" key="2">
    <source>
        <dbReference type="Proteomes" id="UP000655287"/>
    </source>
</evidence>
<keyword evidence="2" id="KW-1185">Reference proteome</keyword>
<protein>
    <recommendedName>
        <fullName evidence="3">ABM domain-containing protein</fullName>
    </recommendedName>
</protein>
<dbReference type="EMBL" id="BOOU01000054">
    <property type="protein sequence ID" value="GII79054.1"/>
    <property type="molecule type" value="Genomic_DNA"/>
</dbReference>
<comment type="caution">
    <text evidence="1">The sequence shown here is derived from an EMBL/GenBank/DDBJ whole genome shotgun (WGS) entry which is preliminary data.</text>
</comment>
<dbReference type="SUPFAM" id="SSF54909">
    <property type="entry name" value="Dimeric alpha+beta barrel"/>
    <property type="match status" value="1"/>
</dbReference>